<keyword evidence="3" id="KW-1185">Reference proteome</keyword>
<dbReference type="EMBL" id="BNCO01000009">
    <property type="protein sequence ID" value="GIL50466.1"/>
    <property type="molecule type" value="Genomic_DNA"/>
</dbReference>
<name>A0A8J4AZ38_9CHLO</name>
<reference evidence="2" key="1">
    <citation type="journal article" date="2021" name="Proc. Natl. Acad. Sci. U.S.A.">
        <title>Three genomes in the algal genus Volvox reveal the fate of a haploid sex-determining region after a transition to homothallism.</title>
        <authorList>
            <person name="Yamamoto K."/>
            <person name="Hamaji T."/>
            <person name="Kawai-Toyooka H."/>
            <person name="Matsuzaki R."/>
            <person name="Takahashi F."/>
            <person name="Nishimura Y."/>
            <person name="Kawachi M."/>
            <person name="Noguchi H."/>
            <person name="Minakuchi Y."/>
            <person name="Umen J.G."/>
            <person name="Toyoda A."/>
            <person name="Nozaki H."/>
        </authorList>
    </citation>
    <scope>NUCLEOTIDE SEQUENCE</scope>
    <source>
        <strain evidence="2">NIES-3780</strain>
    </source>
</reference>
<accession>A0A8J4AZ38</accession>
<dbReference type="Proteomes" id="UP000747399">
    <property type="component" value="Unassembled WGS sequence"/>
</dbReference>
<evidence type="ECO:0000313" key="2">
    <source>
        <dbReference type="EMBL" id="GIL50466.1"/>
    </source>
</evidence>
<comment type="caution">
    <text evidence="2">The sequence shown here is derived from an EMBL/GenBank/DDBJ whole genome shotgun (WGS) entry which is preliminary data.</text>
</comment>
<sequence>MSHAPTATIPITTNIIISTTIMPTHPTHIHIHPRPHNIIHSPLSRMNRSTPHRHPISTHTVAPSAPPGTPSLYPLYGPGFPVPPVDGRPRRGTLRPPPPPPPRPPRPLLPPPVAAPPVPSAAAASPNPPSSGSLCAARDSGSNRGGGGRP</sequence>
<feature type="compositionally biased region" description="Pro residues" evidence="1">
    <location>
        <begin position="95"/>
        <end position="119"/>
    </location>
</feature>
<feature type="region of interest" description="Disordered" evidence="1">
    <location>
        <begin position="44"/>
        <end position="150"/>
    </location>
</feature>
<gene>
    <name evidence="2" type="ORF">Vafri_6659</name>
</gene>
<dbReference type="AlphaFoldDB" id="A0A8J4AZ38"/>
<evidence type="ECO:0000313" key="3">
    <source>
        <dbReference type="Proteomes" id="UP000747399"/>
    </source>
</evidence>
<evidence type="ECO:0000256" key="1">
    <source>
        <dbReference type="SAM" id="MobiDB-lite"/>
    </source>
</evidence>
<organism evidence="2 3">
    <name type="scientific">Volvox africanus</name>
    <dbReference type="NCBI Taxonomy" id="51714"/>
    <lineage>
        <taxon>Eukaryota</taxon>
        <taxon>Viridiplantae</taxon>
        <taxon>Chlorophyta</taxon>
        <taxon>core chlorophytes</taxon>
        <taxon>Chlorophyceae</taxon>
        <taxon>CS clade</taxon>
        <taxon>Chlamydomonadales</taxon>
        <taxon>Volvocaceae</taxon>
        <taxon>Volvox</taxon>
    </lineage>
</organism>
<proteinExistence type="predicted"/>
<feature type="compositionally biased region" description="Low complexity" evidence="1">
    <location>
        <begin position="120"/>
        <end position="134"/>
    </location>
</feature>
<protein>
    <submittedName>
        <fullName evidence="2">Uncharacterized protein</fullName>
    </submittedName>
</protein>